<keyword evidence="5" id="KW-1185">Reference proteome</keyword>
<dbReference type="Pfam" id="PF02638">
    <property type="entry name" value="GHL10"/>
    <property type="match status" value="1"/>
</dbReference>
<evidence type="ECO:0000259" key="3">
    <source>
        <dbReference type="Pfam" id="PF16373"/>
    </source>
</evidence>
<dbReference type="InterPro" id="IPR032280">
    <property type="entry name" value="DUF4985"/>
</dbReference>
<dbReference type="InterPro" id="IPR003790">
    <property type="entry name" value="GHL10"/>
</dbReference>
<sequence>MKQTLPETANILWVDFLANGQRLAEHSEQVRLIENAINSGVTHLIIDAKVPYGQTTYPSKFAYHISSWSDGSYQMWEGRNFLSEFLSKTKGLDIQVLANVDVFSEGIATSRDGLAYDKKDWQVKFYNEVVSNESNAAEYADAATIFVNPIHPEVIDHELNIIKEMCAYDLDGIVLDRCRYPNVYGDFSDLSRSNFEDYIDKKIPNWPEAIYTIDEEKKVQFGKYFSLWTEWRALNIKKFVHRAREVVKLHNPDFLFGNYVGSWYPLYYNEGVNWGSETYQPESDWTSDNYSVSGLAEELDFIMTGCYYPEVYIEEAVNNKRPENWYSVEGAVDKSLEVINGSIPVVGGLFLKDYKDNPEQFKKAIQMCKGKSKGVMLFDAVYLEDYKWWNILPTELKDTKHVK</sequence>
<evidence type="ECO:0000313" key="4">
    <source>
        <dbReference type="EMBL" id="MBP1948419.1"/>
    </source>
</evidence>
<name>A0ABS4HCS8_9BACI</name>
<proteinExistence type="predicted"/>
<dbReference type="Gene3D" id="3.20.20.80">
    <property type="entry name" value="Glycosidases"/>
    <property type="match status" value="1"/>
</dbReference>
<dbReference type="PANTHER" id="PTHR43405:SF1">
    <property type="entry name" value="GLYCOSYL HYDROLASE DIGH"/>
    <property type="match status" value="1"/>
</dbReference>
<evidence type="ECO:0000313" key="5">
    <source>
        <dbReference type="Proteomes" id="UP001519328"/>
    </source>
</evidence>
<keyword evidence="4" id="KW-0449">Lipoprotein</keyword>
<reference evidence="4 5" key="1">
    <citation type="submission" date="2021-03" db="EMBL/GenBank/DDBJ databases">
        <title>Genomic Encyclopedia of Type Strains, Phase IV (KMG-IV): sequencing the most valuable type-strain genomes for metagenomic binning, comparative biology and taxonomic classification.</title>
        <authorList>
            <person name="Goeker M."/>
        </authorList>
    </citation>
    <scope>NUCLEOTIDE SEQUENCE [LARGE SCALE GENOMIC DNA]</scope>
    <source>
        <strain evidence="4 5">DSM 21085</strain>
    </source>
</reference>
<dbReference type="SUPFAM" id="SSF51445">
    <property type="entry name" value="(Trans)glycosidases"/>
    <property type="match status" value="1"/>
</dbReference>
<dbReference type="Pfam" id="PF16373">
    <property type="entry name" value="DUF4985"/>
    <property type="match status" value="1"/>
</dbReference>
<accession>A0ABS4HCS8</accession>
<keyword evidence="1" id="KW-0732">Signal</keyword>
<gene>
    <name evidence="4" type="ORF">J2Z82_001355</name>
</gene>
<protein>
    <submittedName>
        <fullName evidence="4">Uncharacterized lipoprotein YddW (UPF0748 family)</fullName>
    </submittedName>
</protein>
<dbReference type="Proteomes" id="UP001519328">
    <property type="component" value="Unassembled WGS sequence"/>
</dbReference>
<comment type="caution">
    <text evidence="4">The sequence shown here is derived from an EMBL/GenBank/DDBJ whole genome shotgun (WGS) entry which is preliminary data.</text>
</comment>
<feature type="domain" description="Glycosyl hydrolase-like 10" evidence="2">
    <location>
        <begin position="50"/>
        <end position="257"/>
    </location>
</feature>
<evidence type="ECO:0000259" key="2">
    <source>
        <dbReference type="Pfam" id="PF02638"/>
    </source>
</evidence>
<organism evidence="4 5">
    <name type="scientific">Virgibacillus litoralis</name>
    <dbReference type="NCBI Taxonomy" id="578221"/>
    <lineage>
        <taxon>Bacteria</taxon>
        <taxon>Bacillati</taxon>
        <taxon>Bacillota</taxon>
        <taxon>Bacilli</taxon>
        <taxon>Bacillales</taxon>
        <taxon>Bacillaceae</taxon>
        <taxon>Virgibacillus</taxon>
    </lineage>
</organism>
<dbReference type="InterPro" id="IPR052177">
    <property type="entry name" value="Divisome_Glycosyl_Hydrolase"/>
</dbReference>
<dbReference type="EMBL" id="JAGGKK010000005">
    <property type="protein sequence ID" value="MBP1948419.1"/>
    <property type="molecule type" value="Genomic_DNA"/>
</dbReference>
<feature type="domain" description="DUF4985" evidence="3">
    <location>
        <begin position="284"/>
        <end position="392"/>
    </location>
</feature>
<dbReference type="InterPro" id="IPR017853">
    <property type="entry name" value="GH"/>
</dbReference>
<dbReference type="PANTHER" id="PTHR43405">
    <property type="entry name" value="GLYCOSYL HYDROLASE DIGH"/>
    <property type="match status" value="1"/>
</dbReference>
<dbReference type="RefSeq" id="WP_209479979.1">
    <property type="nucleotide sequence ID" value="NZ_JAGGKK010000005.1"/>
</dbReference>
<evidence type="ECO:0000256" key="1">
    <source>
        <dbReference type="ARBA" id="ARBA00022729"/>
    </source>
</evidence>